<organism evidence="17">
    <name type="scientific">Solanum lycopersicum</name>
    <name type="common">Tomato</name>
    <name type="synonym">Lycopersicon esculentum</name>
    <dbReference type="NCBI Taxonomy" id="4081"/>
    <lineage>
        <taxon>Eukaryota</taxon>
        <taxon>Viridiplantae</taxon>
        <taxon>Streptophyta</taxon>
        <taxon>Embryophyta</taxon>
        <taxon>Tracheophyta</taxon>
        <taxon>Spermatophyta</taxon>
        <taxon>Magnoliopsida</taxon>
        <taxon>eudicotyledons</taxon>
        <taxon>Gunneridae</taxon>
        <taxon>Pentapetalae</taxon>
        <taxon>asterids</taxon>
        <taxon>lamiids</taxon>
        <taxon>Solanales</taxon>
        <taxon>Solanaceae</taxon>
        <taxon>Solanoideae</taxon>
        <taxon>Solaneae</taxon>
        <taxon>Solanum</taxon>
        <taxon>Solanum subgen. Lycopersicon</taxon>
    </lineage>
</organism>
<evidence type="ECO:0000256" key="3">
    <source>
        <dbReference type="ARBA" id="ARBA00007072"/>
    </source>
</evidence>
<dbReference type="GO" id="GO:0030246">
    <property type="term" value="F:carbohydrate binding"/>
    <property type="evidence" value="ECO:0007669"/>
    <property type="project" value="InterPro"/>
</dbReference>
<dbReference type="SUPFAM" id="SSF48208">
    <property type="entry name" value="Six-hairpin glycosidases"/>
    <property type="match status" value="1"/>
</dbReference>
<evidence type="ECO:0000313" key="17">
    <source>
        <dbReference type="EMBL" id="AAD08699.1"/>
    </source>
</evidence>
<dbReference type="Pfam" id="PF09478">
    <property type="entry name" value="CBM49"/>
    <property type="match status" value="1"/>
</dbReference>
<dbReference type="SMR" id="Q9ZSP9"/>
<dbReference type="InterPro" id="IPR018221">
    <property type="entry name" value="Glyco_hydro_9_His_AS"/>
</dbReference>
<evidence type="ECO:0000256" key="4">
    <source>
        <dbReference type="ARBA" id="ARBA00022525"/>
    </source>
</evidence>
<dbReference type="STRING" id="4081.Q9ZSP9"/>
<evidence type="ECO:0000256" key="10">
    <source>
        <dbReference type="ARBA" id="ARBA00023295"/>
    </source>
</evidence>
<dbReference type="OMA" id="WGPPEEY"/>
<reference evidence="18" key="4">
    <citation type="submission" date="2019-01" db="UniProtKB">
        <authorList>
            <consortium name="EnsemblPlants"/>
        </authorList>
    </citation>
    <scope>IDENTIFICATION</scope>
    <source>
        <strain evidence="18">cv. Heinz 1706</strain>
    </source>
</reference>
<evidence type="ECO:0000256" key="11">
    <source>
        <dbReference type="ARBA" id="ARBA00023326"/>
    </source>
</evidence>
<dbReference type="AlphaFoldDB" id="Q9ZSP9"/>
<dbReference type="Proteomes" id="UP000004994">
    <property type="component" value="Chromosome 8"/>
</dbReference>
<dbReference type="GO" id="GO:0005576">
    <property type="term" value="C:extracellular region"/>
    <property type="evidence" value="ECO:0007669"/>
    <property type="project" value="UniProtKB-SubCell"/>
</dbReference>
<feature type="active site" evidence="12">
    <location>
        <position position="410"/>
    </location>
</feature>
<evidence type="ECO:0000313" key="19">
    <source>
        <dbReference type="Proteomes" id="UP000004994"/>
    </source>
</evidence>
<evidence type="ECO:0000313" key="18">
    <source>
        <dbReference type="EnsemblPlants" id="Solyc08g082250.3.1"/>
    </source>
</evidence>
<dbReference type="eggNOG" id="ENOG502QRF6">
    <property type="taxonomic scope" value="Eukaryota"/>
</dbReference>
<protein>
    <recommendedName>
        <fullName evidence="14">Endoglucanase</fullName>
        <ecNumber evidence="14">3.2.1.4</ecNumber>
    </recommendedName>
</protein>
<keyword evidence="10 12" id="KW-0326">Glycosidase</keyword>
<keyword evidence="9 12" id="KW-0119">Carbohydrate metabolism</keyword>
<evidence type="ECO:0000256" key="14">
    <source>
        <dbReference type="RuleBase" id="RU361166"/>
    </source>
</evidence>
<keyword evidence="6 12" id="KW-0378">Hydrolase</keyword>
<comment type="subcellular location">
    <subcellularLocation>
        <location evidence="2">Secreted</location>
    </subcellularLocation>
</comment>
<dbReference type="GO" id="GO:0030245">
    <property type="term" value="P:cellulose catabolic process"/>
    <property type="evidence" value="ECO:0007669"/>
    <property type="project" value="UniProtKB-KW"/>
</dbReference>
<dbReference type="PANTHER" id="PTHR22298">
    <property type="entry name" value="ENDO-1,4-BETA-GLUCANASE"/>
    <property type="match status" value="1"/>
</dbReference>
<dbReference type="FunCoup" id="Q9ZSP9">
    <property type="interactions" value="166"/>
</dbReference>
<evidence type="ECO:0000256" key="1">
    <source>
        <dbReference type="ARBA" id="ARBA00000966"/>
    </source>
</evidence>
<dbReference type="PROSITE" id="PS00698">
    <property type="entry name" value="GH9_3"/>
    <property type="match status" value="1"/>
</dbReference>
<comment type="catalytic activity">
    <reaction evidence="1 14">
        <text>Endohydrolysis of (1-&gt;4)-beta-D-glucosidic linkages in cellulose, lichenin and cereal beta-D-glucans.</text>
        <dbReference type="EC" id="3.2.1.4"/>
    </reaction>
</comment>
<dbReference type="PaxDb" id="4081-Solyc08g082250.2.1"/>
<dbReference type="PROSITE" id="PS00592">
    <property type="entry name" value="GH9_2"/>
    <property type="match status" value="1"/>
</dbReference>
<keyword evidence="11 12" id="KW-0624">Polysaccharide degradation</keyword>
<dbReference type="Pfam" id="PF00759">
    <property type="entry name" value="Glyco_hydro_9"/>
    <property type="match status" value="1"/>
</dbReference>
<evidence type="ECO:0000256" key="2">
    <source>
        <dbReference type="ARBA" id="ARBA00004613"/>
    </source>
</evidence>
<keyword evidence="5 14" id="KW-0732">Signal</keyword>
<keyword evidence="7 14" id="KW-0136">Cellulose degradation</keyword>
<dbReference type="OrthoDB" id="10257085at2759"/>
<dbReference type="EnsemblPlants" id="Solyc08g082250.3.1">
    <property type="protein sequence ID" value="Solyc08g082250.3.1"/>
    <property type="gene ID" value="Solyc08g082250.3"/>
</dbReference>
<evidence type="ECO:0000259" key="16">
    <source>
        <dbReference type="SMART" id="SM01063"/>
    </source>
</evidence>
<reference evidence="18" key="3">
    <citation type="submission" date="2018-04" db="EMBL/GenBank/DDBJ databases">
        <title>Improving the tomato reference genome and annotation using full-length BACs and diverse expression resources.</title>
        <authorList>
            <person name="Hosmani P.S."/>
            <person name="Flores M."/>
            <person name="Geest H.V."/>
            <person name="Sanchez-Perez G."/>
            <person name="Rombauts S."/>
            <person name="Maumus F."/>
            <person name="Mueller L.A."/>
            <person name="Saha S."/>
        </authorList>
    </citation>
    <scope>NUCLEOTIDE SEQUENCE [LARGE SCALE GENOMIC DNA]</scope>
    <source>
        <strain evidence="18">cv. Heinz 1706</strain>
    </source>
</reference>
<keyword evidence="4" id="KW-0964">Secreted</keyword>
<dbReference type="FunFam" id="1.50.10.10:FF:000020">
    <property type="entry name" value="Endoglucanase"/>
    <property type="match status" value="1"/>
</dbReference>
<keyword evidence="19" id="KW-1185">Reference proteome</keyword>
<reference evidence="17" key="1">
    <citation type="journal article" date="1998" name="Plant Physiol.">
        <title>Cloning and sequence analysis of TomCel8; a new plant endo-beta-1,4-D-glucanase gene, encoding a protein with a putative carbohydrate binding domain (Accession No. AF098292) (PGR98-209).</title>
        <authorList>
            <person name="Catala C."/>
            <person name="Bennett A.B."/>
        </authorList>
    </citation>
    <scope>NUCLEOTIDE SEQUENCE</scope>
    <source>
        <tissue evidence="17">Hypocotyl</tissue>
    </source>
</reference>
<feature type="chain" id="PRO_5014486871" description="Endoglucanase" evidence="14">
    <location>
        <begin position="22"/>
        <end position="625"/>
    </location>
</feature>
<evidence type="ECO:0000256" key="7">
    <source>
        <dbReference type="ARBA" id="ARBA00023001"/>
    </source>
</evidence>
<dbReference type="InterPro" id="IPR012341">
    <property type="entry name" value="6hp_glycosidase-like_sf"/>
</dbReference>
<dbReference type="CAZy" id="GH9">
    <property type="family name" value="Glycoside Hydrolase Family 9"/>
</dbReference>
<evidence type="ECO:0000256" key="15">
    <source>
        <dbReference type="SAM" id="MobiDB-lite"/>
    </source>
</evidence>
<evidence type="ECO:0000256" key="12">
    <source>
        <dbReference type="PROSITE-ProRule" id="PRU10059"/>
    </source>
</evidence>
<dbReference type="RefSeq" id="NP_001234172.1">
    <property type="nucleotide sequence ID" value="NM_001247243.3"/>
</dbReference>
<feature type="active site" evidence="13">
    <location>
        <position position="462"/>
    </location>
</feature>
<dbReference type="KEGG" id="sly:543583"/>
<dbReference type="EC" id="3.2.1.4" evidence="14"/>
<proteinExistence type="evidence at transcript level"/>
<sequence length="625" mass="68923">MKGFVGSLVFVILLVVPVALAGHNYGEALSKSFLFYEAQRSGYLPRNQRVQWRGNSGLNDGKASGIDLVGGYYDAGDNVKFGLPMAFTVTMLSWSILEYGRQMAASGELSHAMDAVKWGTDYLLKAHPEPYVLYGEVGDGNTDHYCWQRPEDMTTSRAAYRIDPNHPGSDLAGETAAAMAAASIVFRRYNPGYSNELLNHAHQLFEFADKYRGKYDSSITVAQKYYRSVSGYADELLWGAAWLYKASNNQFYLNYLGRNGDALGGTGWSMTEFGWDVKYAGVQTLVAQFLMSGKAGHNAPVFEKYQQKAENFMCSMLGKGNRNTQKTPGGLIYRQRWNNMQFVTSAAFLATTYSDYLASAGKYLKCSSGFVSPNELLSFAKSQVDYILGDNPRATSYMVGYGNNYPRQVHHRASSIVSFKVNPSFVSCRGGYATWYSRKASDPNLLTGALVGGPDAYDNFADQRDNYEQTEPATYNNAPLIGVLARLHAGHSGYNQLLPVVPDPKPTPKPAPRTKVTPAPRPRVLPVPANAHVTIQQRATSSWALNGKTYYRYSAVVTNKSGKTVKNLKLSIVKLYGPLWGLTKYGNSFIFPAWLNSLPAGKSLEFVYIHTASPAIVSVSSYTLV</sequence>
<dbReference type="InterPro" id="IPR001701">
    <property type="entry name" value="Glyco_hydro_9"/>
</dbReference>
<feature type="domain" description="Carbohydrate binding" evidence="16">
    <location>
        <begin position="533"/>
        <end position="613"/>
    </location>
</feature>
<feature type="compositionally biased region" description="Pro residues" evidence="15">
    <location>
        <begin position="502"/>
        <end position="511"/>
    </location>
</feature>
<dbReference type="CAZy" id="CBM49">
    <property type="family name" value="Carbohydrate-Binding Module Family 49"/>
</dbReference>
<name>Q9ZSP9_SOLLC</name>
<dbReference type="SMART" id="SM01063">
    <property type="entry name" value="CBM49"/>
    <property type="match status" value="1"/>
</dbReference>
<evidence type="ECO:0000256" key="5">
    <source>
        <dbReference type="ARBA" id="ARBA00022729"/>
    </source>
</evidence>
<feature type="signal peptide" evidence="14">
    <location>
        <begin position="1"/>
        <end position="21"/>
    </location>
</feature>
<comment type="similarity">
    <text evidence="3 12 14">Belongs to the glycosyl hydrolase 9 (cellulase E) family.</text>
</comment>
<dbReference type="EMBL" id="AF098292">
    <property type="protein sequence ID" value="AAD08699.1"/>
    <property type="molecule type" value="mRNA"/>
</dbReference>
<evidence type="ECO:0000256" key="9">
    <source>
        <dbReference type="ARBA" id="ARBA00023277"/>
    </source>
</evidence>
<dbReference type="GeneID" id="543583"/>
<evidence type="ECO:0000256" key="8">
    <source>
        <dbReference type="ARBA" id="ARBA00023180"/>
    </source>
</evidence>
<dbReference type="Gene3D" id="1.50.10.10">
    <property type="match status" value="1"/>
</dbReference>
<dbReference type="HOGENOM" id="CLU_008926_1_4_1"/>
<dbReference type="InterPro" id="IPR008928">
    <property type="entry name" value="6-hairpin_glycosidase_sf"/>
</dbReference>
<dbReference type="InterPro" id="IPR019028">
    <property type="entry name" value="CBM_49"/>
</dbReference>
<feature type="region of interest" description="Disordered" evidence="15">
    <location>
        <begin position="502"/>
        <end position="523"/>
    </location>
</feature>
<reference evidence="18" key="2">
    <citation type="journal article" date="2012" name="Nature">
        <title>The tomato genome sequence provides insights into fleshy fruit evolution.</title>
        <authorList>
            <consortium name="Tomato Genome Consortium"/>
        </authorList>
    </citation>
    <scope>NUCLEOTIDE SEQUENCE [LARGE SCALE GENOMIC DNA]</scope>
    <source>
        <strain evidence="18">cv. Heinz 1706</strain>
    </source>
</reference>
<gene>
    <name evidence="17 18" type="primary">Cel8</name>
</gene>
<evidence type="ECO:0000256" key="13">
    <source>
        <dbReference type="PROSITE-ProRule" id="PRU10060"/>
    </source>
</evidence>
<keyword evidence="8" id="KW-0325">Glycoprotein</keyword>
<dbReference type="Gramene" id="Solyc08g082250.3.1">
    <property type="protein sequence ID" value="Solyc08g082250.3.1"/>
    <property type="gene ID" value="Solyc08g082250.3"/>
</dbReference>
<dbReference type="GO" id="GO:0008810">
    <property type="term" value="F:cellulase activity"/>
    <property type="evidence" value="ECO:0007669"/>
    <property type="project" value="UniProtKB-EC"/>
</dbReference>
<dbReference type="InterPro" id="IPR033126">
    <property type="entry name" value="Glyco_hydro_9_Asp/Glu_AS"/>
</dbReference>
<feature type="active site" evidence="13">
    <location>
        <position position="471"/>
    </location>
</feature>
<evidence type="ECO:0000256" key="6">
    <source>
        <dbReference type="ARBA" id="ARBA00022801"/>
    </source>
</evidence>
<accession>Q9ZSP9</accession>